<name>A0ABQ2Y604_9ACTN</name>
<dbReference type="Proteomes" id="UP000659223">
    <property type="component" value="Unassembled WGS sequence"/>
</dbReference>
<accession>A0ABQ2Y604</accession>
<dbReference type="EMBL" id="BMUT01000002">
    <property type="protein sequence ID" value="GGX68690.1"/>
    <property type="molecule type" value="Genomic_DNA"/>
</dbReference>
<proteinExistence type="predicted"/>
<evidence type="ECO:0000313" key="1">
    <source>
        <dbReference type="EMBL" id="GGX68690.1"/>
    </source>
</evidence>
<gene>
    <name evidence="1" type="ORF">GCM10010324_11870</name>
</gene>
<reference evidence="2" key="1">
    <citation type="journal article" date="2019" name="Int. J. Syst. Evol. Microbiol.">
        <title>The Global Catalogue of Microorganisms (GCM) 10K type strain sequencing project: providing services to taxonomists for standard genome sequencing and annotation.</title>
        <authorList>
            <consortium name="The Broad Institute Genomics Platform"/>
            <consortium name="The Broad Institute Genome Sequencing Center for Infectious Disease"/>
            <person name="Wu L."/>
            <person name="Ma J."/>
        </authorList>
    </citation>
    <scope>NUCLEOTIDE SEQUENCE [LARGE SCALE GENOMIC DNA]</scope>
    <source>
        <strain evidence="2">JCM 4586</strain>
    </source>
</reference>
<evidence type="ECO:0000313" key="2">
    <source>
        <dbReference type="Proteomes" id="UP000659223"/>
    </source>
</evidence>
<organism evidence="1 2">
    <name type="scientific">Streptomyces hiroshimensis</name>
    <dbReference type="NCBI Taxonomy" id="66424"/>
    <lineage>
        <taxon>Bacteria</taxon>
        <taxon>Bacillati</taxon>
        <taxon>Actinomycetota</taxon>
        <taxon>Actinomycetes</taxon>
        <taxon>Kitasatosporales</taxon>
        <taxon>Streptomycetaceae</taxon>
        <taxon>Streptomyces</taxon>
    </lineage>
</organism>
<keyword evidence="2" id="KW-1185">Reference proteome</keyword>
<comment type="caution">
    <text evidence="1">The sequence shown here is derived from an EMBL/GenBank/DDBJ whole genome shotgun (WGS) entry which is preliminary data.</text>
</comment>
<protein>
    <submittedName>
        <fullName evidence="1">Uncharacterized protein</fullName>
    </submittedName>
</protein>
<sequence length="94" mass="10045">MCPHPEVRVDAIAARLSGAGFTPRVTAHQTHAHIDTEVPDPLPPESWRELFAALAIGDGWGVSIDSKSGRLAWAAVKRETPAVVGATRGRGRQL</sequence>